<dbReference type="AlphaFoldDB" id="A0A951PL90"/>
<keyword evidence="2" id="KW-0408">Iron</keyword>
<evidence type="ECO:0000256" key="1">
    <source>
        <dbReference type="ARBA" id="ARBA00004792"/>
    </source>
</evidence>
<dbReference type="FunFam" id="2.60.120.330:FF:000038">
    <property type="entry name" value="Si:dkey-10o6.2"/>
    <property type="match status" value="1"/>
</dbReference>
<dbReference type="Pfam" id="PF03171">
    <property type="entry name" value="2OG-FeII_Oxy"/>
    <property type="match status" value="1"/>
</dbReference>
<dbReference type="Pfam" id="PF14226">
    <property type="entry name" value="DIOX_N"/>
    <property type="match status" value="1"/>
</dbReference>
<evidence type="ECO:0000259" key="3">
    <source>
        <dbReference type="PROSITE" id="PS51471"/>
    </source>
</evidence>
<keyword evidence="2" id="KW-0479">Metal-binding</keyword>
<dbReference type="InterPro" id="IPR026992">
    <property type="entry name" value="DIOX_N"/>
</dbReference>
<dbReference type="GO" id="GO:0046872">
    <property type="term" value="F:metal ion binding"/>
    <property type="evidence" value="ECO:0007669"/>
    <property type="project" value="UniProtKB-KW"/>
</dbReference>
<protein>
    <recommendedName>
        <fullName evidence="3">Fe2OG dioxygenase domain-containing protein</fullName>
    </recommendedName>
</protein>
<dbReference type="PANTHER" id="PTHR47990">
    <property type="entry name" value="2-OXOGLUTARATE (2OG) AND FE(II)-DEPENDENT OXYGENASE SUPERFAMILY PROTEIN-RELATED"/>
    <property type="match status" value="1"/>
</dbReference>
<dbReference type="InterPro" id="IPR027443">
    <property type="entry name" value="IPNS-like_sf"/>
</dbReference>
<evidence type="ECO:0000313" key="4">
    <source>
        <dbReference type="EMBL" id="MBW4546005.1"/>
    </source>
</evidence>
<dbReference type="EMBL" id="JAHHIF010000020">
    <property type="protein sequence ID" value="MBW4546005.1"/>
    <property type="molecule type" value="Genomic_DNA"/>
</dbReference>
<reference evidence="4" key="1">
    <citation type="submission" date="2021-05" db="EMBL/GenBank/DDBJ databases">
        <authorList>
            <person name="Pietrasiak N."/>
            <person name="Ward R."/>
            <person name="Stajich J.E."/>
            <person name="Kurbessoian T."/>
        </authorList>
    </citation>
    <scope>NUCLEOTIDE SEQUENCE</scope>
    <source>
        <strain evidence="4">CPER-KK1</strain>
    </source>
</reference>
<dbReference type="Gene3D" id="2.60.120.330">
    <property type="entry name" value="B-lactam Antibiotic, Isopenicillin N Synthase, Chain"/>
    <property type="match status" value="1"/>
</dbReference>
<dbReference type="InterPro" id="IPR044861">
    <property type="entry name" value="IPNS-like_FE2OG_OXY"/>
</dbReference>
<name>A0A951PL90_9CYAN</name>
<comment type="similarity">
    <text evidence="2">Belongs to the iron/ascorbate-dependent oxidoreductase family.</text>
</comment>
<evidence type="ECO:0000256" key="2">
    <source>
        <dbReference type="RuleBase" id="RU003682"/>
    </source>
</evidence>
<feature type="domain" description="Fe2OG dioxygenase" evidence="3">
    <location>
        <begin position="176"/>
        <end position="282"/>
    </location>
</feature>
<dbReference type="InterPro" id="IPR050231">
    <property type="entry name" value="Iron_ascorbate_oxido_reductase"/>
</dbReference>
<comment type="caution">
    <text evidence="4">The sequence shown here is derived from an EMBL/GenBank/DDBJ whole genome shotgun (WGS) entry which is preliminary data.</text>
</comment>
<gene>
    <name evidence="4" type="ORF">KME25_16390</name>
</gene>
<dbReference type="InterPro" id="IPR005123">
    <property type="entry name" value="Oxoglu/Fe-dep_dioxygenase_dom"/>
</dbReference>
<comment type="pathway">
    <text evidence="1">Antibiotic biosynthesis.</text>
</comment>
<reference evidence="4" key="2">
    <citation type="journal article" date="2022" name="Microbiol. Resour. Announc.">
        <title>Metagenome Sequencing to Explore Phylogenomics of Terrestrial Cyanobacteria.</title>
        <authorList>
            <person name="Ward R.D."/>
            <person name="Stajich J.E."/>
            <person name="Johansen J.R."/>
            <person name="Huntemann M."/>
            <person name="Clum A."/>
            <person name="Foster B."/>
            <person name="Foster B."/>
            <person name="Roux S."/>
            <person name="Palaniappan K."/>
            <person name="Varghese N."/>
            <person name="Mukherjee S."/>
            <person name="Reddy T.B.K."/>
            <person name="Daum C."/>
            <person name="Copeland A."/>
            <person name="Chen I.A."/>
            <person name="Ivanova N.N."/>
            <person name="Kyrpides N.C."/>
            <person name="Shapiro N."/>
            <person name="Eloe-Fadrosh E.A."/>
            <person name="Pietrasiak N."/>
        </authorList>
    </citation>
    <scope>NUCLEOTIDE SEQUENCE</scope>
    <source>
        <strain evidence="4">CPER-KK1</strain>
    </source>
</reference>
<accession>A0A951PL90</accession>
<dbReference type="PROSITE" id="PS51471">
    <property type="entry name" value="FE2OG_OXY"/>
    <property type="match status" value="1"/>
</dbReference>
<evidence type="ECO:0000313" key="5">
    <source>
        <dbReference type="Proteomes" id="UP000753908"/>
    </source>
</evidence>
<proteinExistence type="inferred from homology"/>
<keyword evidence="2" id="KW-0560">Oxidoreductase</keyword>
<organism evidence="4 5">
    <name type="scientific">Symplocastrum torsivum CPER-KK1</name>
    <dbReference type="NCBI Taxonomy" id="450513"/>
    <lineage>
        <taxon>Bacteria</taxon>
        <taxon>Bacillati</taxon>
        <taxon>Cyanobacteriota</taxon>
        <taxon>Cyanophyceae</taxon>
        <taxon>Oscillatoriophycideae</taxon>
        <taxon>Oscillatoriales</taxon>
        <taxon>Microcoleaceae</taxon>
        <taxon>Symplocastrum</taxon>
    </lineage>
</organism>
<dbReference type="Proteomes" id="UP000753908">
    <property type="component" value="Unassembled WGS sequence"/>
</dbReference>
<dbReference type="GO" id="GO:0016491">
    <property type="term" value="F:oxidoreductase activity"/>
    <property type="evidence" value="ECO:0007669"/>
    <property type="project" value="UniProtKB-KW"/>
</dbReference>
<dbReference type="SUPFAM" id="SSF51197">
    <property type="entry name" value="Clavaminate synthase-like"/>
    <property type="match status" value="1"/>
</dbReference>
<dbReference type="PRINTS" id="PR00682">
    <property type="entry name" value="IPNSYNTHASE"/>
</dbReference>
<sequence length="322" mass="36570">MSTIPTKIPIINFESFIKGDITQQQAIANQIYQACHEIGFMYLKNPGISVTLLDQIFSRTKQFFDLPLAVKNQLAWSDEISNRGYVGIERERLAPDKPGDLKEAFNVGKEVNPDGSNLEDKSSLILNQWPTGQDDFRQIVLEFYQACTESANRICHSFAIALHLPESFFLDRHTHQNHTLRLLHYPRLDQAPKLGQIRAGEHSDYGSFTLLFQDEIGGLEVCTAQGEWITAPYIPGTIIVNTGDLMQRWTNHVFCSTPHRVLIPSDEQVQRSRYSIAFFCHPNDDTEISCLESCKEPNHPPLYPPISAGDYLLSRLQVSYSQ</sequence>